<organism evidence="2 3">
    <name type="scientific">Mycobacterium gallinarum</name>
    <dbReference type="NCBI Taxonomy" id="39689"/>
    <lineage>
        <taxon>Bacteria</taxon>
        <taxon>Bacillati</taxon>
        <taxon>Actinomycetota</taxon>
        <taxon>Actinomycetes</taxon>
        <taxon>Mycobacteriales</taxon>
        <taxon>Mycobacteriaceae</taxon>
        <taxon>Mycobacterium</taxon>
    </lineage>
</organism>
<feature type="region of interest" description="Disordered" evidence="1">
    <location>
        <begin position="78"/>
        <end position="105"/>
    </location>
</feature>
<evidence type="ECO:0000313" key="2">
    <source>
        <dbReference type="EMBL" id="BBY95677.1"/>
    </source>
</evidence>
<dbReference type="SUPFAM" id="SSF140453">
    <property type="entry name" value="EsxAB dimer-like"/>
    <property type="match status" value="1"/>
</dbReference>
<feature type="compositionally biased region" description="Low complexity" evidence="1">
    <location>
        <begin position="89"/>
        <end position="105"/>
    </location>
</feature>
<proteinExistence type="predicted"/>
<dbReference type="InterPro" id="IPR036689">
    <property type="entry name" value="ESAT-6-like_sf"/>
</dbReference>
<dbReference type="AlphaFoldDB" id="A0A9W4B878"/>
<keyword evidence="3" id="KW-1185">Reference proteome</keyword>
<dbReference type="Proteomes" id="UP000465785">
    <property type="component" value="Chromosome"/>
</dbReference>
<evidence type="ECO:0000313" key="3">
    <source>
        <dbReference type="Proteomes" id="UP000465785"/>
    </source>
</evidence>
<reference evidence="2 3" key="1">
    <citation type="journal article" date="2019" name="Emerg. Microbes Infect.">
        <title>Comprehensive subspecies identification of 175 nontuberculous mycobacteria species based on 7547 genomic profiles.</title>
        <authorList>
            <person name="Matsumoto Y."/>
            <person name="Kinjo T."/>
            <person name="Motooka D."/>
            <person name="Nabeya D."/>
            <person name="Jung N."/>
            <person name="Uechi K."/>
            <person name="Horii T."/>
            <person name="Iida T."/>
            <person name="Fujita J."/>
            <person name="Nakamura S."/>
        </authorList>
    </citation>
    <scope>NUCLEOTIDE SEQUENCE [LARGE SCALE GENOMIC DNA]</scope>
    <source>
        <strain evidence="2 3">JCM 6399</strain>
    </source>
</reference>
<dbReference type="RefSeq" id="WP_163724432.1">
    <property type="nucleotide sequence ID" value="NZ_AP022601.1"/>
</dbReference>
<protein>
    <recommendedName>
        <fullName evidence="4">ESX-1 secretion-associated protein</fullName>
    </recommendedName>
</protein>
<sequence length="105" mass="10727">MSNPNEPLKVDLTELHAAADQLDGHASEFLATHGKALARASQANLGAGLSAAAVPQMLAAWEADSARFAKHFATNAQGHREAAARYADTDTASADGIDDAGAALS</sequence>
<evidence type="ECO:0008006" key="4">
    <source>
        <dbReference type="Google" id="ProtNLM"/>
    </source>
</evidence>
<name>A0A9W4B878_9MYCO</name>
<evidence type="ECO:0000256" key="1">
    <source>
        <dbReference type="SAM" id="MobiDB-lite"/>
    </source>
</evidence>
<dbReference type="EMBL" id="AP022601">
    <property type="protein sequence ID" value="BBY95677.1"/>
    <property type="molecule type" value="Genomic_DNA"/>
</dbReference>
<gene>
    <name evidence="2" type="ORF">MGALJ_53460</name>
</gene>
<accession>A0A9W4B878</accession>
<dbReference type="KEGG" id="mgau:MGALJ_53460"/>